<feature type="transmembrane region" description="Helical" evidence="6">
    <location>
        <begin position="343"/>
        <end position="363"/>
    </location>
</feature>
<protein>
    <submittedName>
        <fullName evidence="7">Amino acid transporter</fullName>
    </submittedName>
</protein>
<keyword evidence="5 6" id="KW-0472">Membrane</keyword>
<dbReference type="Proteomes" id="UP000245771">
    <property type="component" value="Unassembled WGS sequence"/>
</dbReference>
<feature type="transmembrane region" description="Helical" evidence="6">
    <location>
        <begin position="498"/>
        <end position="518"/>
    </location>
</feature>
<feature type="transmembrane region" description="Helical" evidence="6">
    <location>
        <begin position="87"/>
        <end position="106"/>
    </location>
</feature>
<dbReference type="AlphaFoldDB" id="A0A316VAV6"/>
<dbReference type="PANTHER" id="PTHR45649:SF14">
    <property type="entry name" value="GABA PERMEASE"/>
    <property type="match status" value="1"/>
</dbReference>
<dbReference type="Gene3D" id="1.20.1740.10">
    <property type="entry name" value="Amino acid/polyamine transporter I"/>
    <property type="match status" value="1"/>
</dbReference>
<feature type="transmembrane region" description="Helical" evidence="6">
    <location>
        <begin position="55"/>
        <end position="81"/>
    </location>
</feature>
<dbReference type="STRING" id="1280837.A0A316VAV6"/>
<dbReference type="EMBL" id="KZ819603">
    <property type="protein sequence ID" value="PWN34642.1"/>
    <property type="molecule type" value="Genomic_DNA"/>
</dbReference>
<proteinExistence type="predicted"/>
<feature type="transmembrane region" description="Helical" evidence="6">
    <location>
        <begin position="424"/>
        <end position="444"/>
    </location>
</feature>
<dbReference type="GO" id="GO:0022857">
    <property type="term" value="F:transmembrane transporter activity"/>
    <property type="evidence" value="ECO:0007669"/>
    <property type="project" value="InterPro"/>
</dbReference>
<dbReference type="PIRSF" id="PIRSF006060">
    <property type="entry name" value="AA_transporter"/>
    <property type="match status" value="1"/>
</dbReference>
<comment type="subcellular location">
    <subcellularLocation>
        <location evidence="1">Membrane</location>
        <topology evidence="1">Multi-pass membrane protein</topology>
    </subcellularLocation>
</comment>
<evidence type="ECO:0000256" key="6">
    <source>
        <dbReference type="SAM" id="Phobius"/>
    </source>
</evidence>
<dbReference type="InterPro" id="IPR002293">
    <property type="entry name" value="AA/rel_permease1"/>
</dbReference>
<evidence type="ECO:0000256" key="2">
    <source>
        <dbReference type="ARBA" id="ARBA00022448"/>
    </source>
</evidence>
<dbReference type="PANTHER" id="PTHR45649">
    <property type="entry name" value="AMINO-ACID PERMEASE BAT1"/>
    <property type="match status" value="1"/>
</dbReference>
<feature type="transmembrane region" description="Helical" evidence="6">
    <location>
        <begin position="290"/>
        <end position="311"/>
    </location>
</feature>
<evidence type="ECO:0000313" key="8">
    <source>
        <dbReference type="Proteomes" id="UP000245771"/>
    </source>
</evidence>
<keyword evidence="4 6" id="KW-1133">Transmembrane helix</keyword>
<feature type="transmembrane region" description="Helical" evidence="6">
    <location>
        <begin position="394"/>
        <end position="418"/>
    </location>
</feature>
<feature type="transmembrane region" description="Helical" evidence="6">
    <location>
        <begin position="136"/>
        <end position="159"/>
    </location>
</feature>
<accession>A0A316VAV6</accession>
<evidence type="ECO:0000256" key="5">
    <source>
        <dbReference type="ARBA" id="ARBA00023136"/>
    </source>
</evidence>
<sequence length="536" mass="57606">MSSKIDQENAIITEKDSTTDNVNVTELNDSTLSAQKEAIEDSTGANANLQHFSKLALIGLSFAALNTWAASSGTIFIGLAAGGPTSVLWGTIVGTCAALTIAISLAELCHLMPTKGAQYHWTFLLAPDRSNDKYRFLSYLSGWLGTAGWICLTSTAPLLSAQNILTNITLYHPIQTGMWSVFSIYMGFTLYAVIINIFGIKLLDKMNSAALFWSLIGCLVTFITLLASAGARGTLNDGKFIFTTFLNFTGWPNGVAWLIGLLQTQYALVGTDAVTHVIGEISNPRKNVPLAMILSCVIGGASAFVVLIAFLACVKDPLAVIMAQGGGVLLIMMDAMGSKGGAVALNSIFLINQIFTGPALVITSSRMLQAFAKDGCLPFNKYLGHISLHTETPIYAALANLVFLTIFGALLFGSTIAVQALQSASVVMLQLSYLPSIVLHLLSGRKALRQRGGEIAQRLKLGSRYGPIVNICAICYICLTTVFFLLPPVIPVKSGSMMNYAVVVLAFCVLLALINWFLYARRNFQEPIDLDRILSI</sequence>
<evidence type="ECO:0000313" key="7">
    <source>
        <dbReference type="EMBL" id="PWN34642.1"/>
    </source>
</evidence>
<reference evidence="7 8" key="1">
    <citation type="journal article" date="2018" name="Mol. Biol. Evol.">
        <title>Broad Genomic Sampling Reveals a Smut Pathogenic Ancestry of the Fungal Clade Ustilaginomycotina.</title>
        <authorList>
            <person name="Kijpornyongpan T."/>
            <person name="Mondo S.J."/>
            <person name="Barry K."/>
            <person name="Sandor L."/>
            <person name="Lee J."/>
            <person name="Lipzen A."/>
            <person name="Pangilinan J."/>
            <person name="LaButti K."/>
            <person name="Hainaut M."/>
            <person name="Henrissat B."/>
            <person name="Grigoriev I.V."/>
            <person name="Spatafora J.W."/>
            <person name="Aime M.C."/>
        </authorList>
    </citation>
    <scope>NUCLEOTIDE SEQUENCE [LARGE SCALE GENOMIC DNA]</scope>
    <source>
        <strain evidence="7 8">MCA 3882</strain>
    </source>
</reference>
<evidence type="ECO:0000256" key="1">
    <source>
        <dbReference type="ARBA" id="ARBA00004141"/>
    </source>
</evidence>
<organism evidence="7 8">
    <name type="scientific">Meira miltonrushii</name>
    <dbReference type="NCBI Taxonomy" id="1280837"/>
    <lineage>
        <taxon>Eukaryota</taxon>
        <taxon>Fungi</taxon>
        <taxon>Dikarya</taxon>
        <taxon>Basidiomycota</taxon>
        <taxon>Ustilaginomycotina</taxon>
        <taxon>Exobasidiomycetes</taxon>
        <taxon>Exobasidiales</taxon>
        <taxon>Brachybasidiaceae</taxon>
        <taxon>Meira</taxon>
    </lineage>
</organism>
<evidence type="ECO:0000256" key="4">
    <source>
        <dbReference type="ARBA" id="ARBA00022989"/>
    </source>
</evidence>
<feature type="transmembrane region" description="Helical" evidence="6">
    <location>
        <begin position="179"/>
        <end position="198"/>
    </location>
</feature>
<dbReference type="Pfam" id="PF13520">
    <property type="entry name" value="AA_permease_2"/>
    <property type="match status" value="1"/>
</dbReference>
<feature type="transmembrane region" description="Helical" evidence="6">
    <location>
        <begin position="465"/>
        <end position="486"/>
    </location>
</feature>
<evidence type="ECO:0000256" key="3">
    <source>
        <dbReference type="ARBA" id="ARBA00022692"/>
    </source>
</evidence>
<keyword evidence="8" id="KW-1185">Reference proteome</keyword>
<gene>
    <name evidence="7" type="ORF">FA14DRAFT_32542</name>
</gene>
<keyword evidence="2" id="KW-0813">Transport</keyword>
<dbReference type="GO" id="GO:0016020">
    <property type="term" value="C:membrane"/>
    <property type="evidence" value="ECO:0007669"/>
    <property type="project" value="UniProtKB-SubCell"/>
</dbReference>
<dbReference type="GeneID" id="37023977"/>
<dbReference type="OrthoDB" id="3900342at2759"/>
<dbReference type="RefSeq" id="XP_025354944.1">
    <property type="nucleotide sequence ID" value="XM_025502196.1"/>
</dbReference>
<name>A0A316VAV6_9BASI</name>
<feature type="transmembrane region" description="Helical" evidence="6">
    <location>
        <begin position="210"/>
        <end position="231"/>
    </location>
</feature>
<keyword evidence="3 6" id="KW-0812">Transmembrane</keyword>
<dbReference type="InParanoid" id="A0A316VAV6"/>